<proteinExistence type="predicted"/>
<dbReference type="Gene3D" id="3.50.50.60">
    <property type="entry name" value="FAD/NAD(P)-binding domain"/>
    <property type="match status" value="1"/>
</dbReference>
<gene>
    <name evidence="1" type="ORF">BN1209_0335</name>
</gene>
<dbReference type="STRING" id="1581680.BN1209_0335"/>
<reference evidence="2" key="1">
    <citation type="submission" date="2014-12" db="EMBL/GenBank/DDBJ databases">
        <authorList>
            <person name="Salcher M.M."/>
        </authorList>
    </citation>
    <scope>NUCLEOTIDE SEQUENCE [LARGE SCALE GENOMIC DNA]</scope>
    <source>
        <strain evidence="2">MMS-10A-171</strain>
    </source>
</reference>
<dbReference type="Proteomes" id="UP000056322">
    <property type="component" value="Chromosome 1"/>
</dbReference>
<keyword evidence="2" id="KW-1185">Reference proteome</keyword>
<dbReference type="SUPFAM" id="SSF51905">
    <property type="entry name" value="FAD/NAD(P)-binding domain"/>
    <property type="match status" value="1"/>
</dbReference>
<dbReference type="EMBL" id="LN794158">
    <property type="protein sequence ID" value="CEN55387.1"/>
    <property type="molecule type" value="Genomic_DNA"/>
</dbReference>
<protein>
    <submittedName>
        <fullName evidence="1">Putative lycopene cyclase</fullName>
    </submittedName>
</protein>
<dbReference type="RefSeq" id="WP_045750665.1">
    <property type="nucleotide sequence ID" value="NZ_LN794158.1"/>
</dbReference>
<dbReference type="HOGENOM" id="CLU_042644_1_0_4"/>
<organism evidence="1 2">
    <name type="scientific">Candidatus Methylopumilus turicensis</name>
    <dbReference type="NCBI Taxonomy" id="1581680"/>
    <lineage>
        <taxon>Bacteria</taxon>
        <taxon>Pseudomonadati</taxon>
        <taxon>Pseudomonadota</taxon>
        <taxon>Betaproteobacteria</taxon>
        <taxon>Nitrosomonadales</taxon>
        <taxon>Methylophilaceae</taxon>
        <taxon>Candidatus Methylopumilus</taxon>
    </lineage>
</organism>
<evidence type="ECO:0000313" key="1">
    <source>
        <dbReference type="EMBL" id="CEN55387.1"/>
    </source>
</evidence>
<name>A0A0B7IWB3_9PROT</name>
<dbReference type="OrthoDB" id="5793379at2"/>
<dbReference type="Pfam" id="PF05834">
    <property type="entry name" value="Lycopene_cycl"/>
    <property type="match status" value="1"/>
</dbReference>
<dbReference type="AlphaFoldDB" id="A0A0B7IWB3"/>
<evidence type="ECO:0000313" key="2">
    <source>
        <dbReference type="Proteomes" id="UP000056322"/>
    </source>
</evidence>
<dbReference type="InterPro" id="IPR036188">
    <property type="entry name" value="FAD/NAD-bd_sf"/>
</dbReference>
<dbReference type="KEGG" id="mbac:BN1209_0335"/>
<sequence length="393" mass="45028">MAELPHYDLVIIGGGCAGFSLASKLSEYGEKAPKVLILEQRKNYTNDRTWCFWDIDHPAYQSLASHAWSTFEVANRERVHHFDCNQHPYLMLESQHFYEAAIKQISNHPKIQLMLGQEVLSAPINTDQGWHISTAHTVFTARQVIDTRPPKKINPQDSVLWQCFVGYEIQTQSDCFSPEKMVLMDFDHTFEHGLAFIYILPTSEKKALIEYTVFSENIIPKQQLITRLKKSITQKIDRQPYELLRVEHGTLPMGYTLTQQYKASTYLYAGLFAGAARPSSGYAFQRIQSWANKCAQSIVSEQKLYASPKEQWVQSSMDGLFLNVIKNNPTRAASLFEDLFNRCELNTVVKFMSDQATLGDYFRIIKSLPPGPFIKALPGFVIQKIFHRLGWAK</sequence>
<accession>A0A0B7IWB3</accession>